<dbReference type="Proteomes" id="UP000177117">
    <property type="component" value="Unassembled WGS sequence"/>
</dbReference>
<gene>
    <name evidence="1" type="ORF">A2650_02340</name>
</gene>
<reference evidence="1 2" key="1">
    <citation type="journal article" date="2016" name="Nat. Commun.">
        <title>Thousands of microbial genomes shed light on interconnected biogeochemical processes in an aquifer system.</title>
        <authorList>
            <person name="Anantharaman K."/>
            <person name="Brown C.T."/>
            <person name="Hug L.A."/>
            <person name="Sharon I."/>
            <person name="Castelle C.J."/>
            <person name="Probst A.J."/>
            <person name="Thomas B.C."/>
            <person name="Singh A."/>
            <person name="Wilkins M.J."/>
            <person name="Karaoz U."/>
            <person name="Brodie E.L."/>
            <person name="Williams K.H."/>
            <person name="Hubbard S.S."/>
            <person name="Banfield J.F."/>
        </authorList>
    </citation>
    <scope>NUCLEOTIDE SEQUENCE [LARGE SCALE GENOMIC DNA]</scope>
</reference>
<evidence type="ECO:0000313" key="1">
    <source>
        <dbReference type="EMBL" id="OGM99578.1"/>
    </source>
</evidence>
<organism evidence="1 2">
    <name type="scientific">Candidatus Yanofskybacteria bacterium RIFCSPHIGHO2_01_FULL_41_53</name>
    <dbReference type="NCBI Taxonomy" id="1802663"/>
    <lineage>
        <taxon>Bacteria</taxon>
        <taxon>Candidatus Yanofskyibacteriota</taxon>
    </lineage>
</organism>
<evidence type="ECO:0000313" key="2">
    <source>
        <dbReference type="Proteomes" id="UP000177117"/>
    </source>
</evidence>
<comment type="caution">
    <text evidence="1">The sequence shown here is derived from an EMBL/GenBank/DDBJ whole genome shotgun (WGS) entry which is preliminary data.</text>
</comment>
<name>A0A1F8EHN8_9BACT</name>
<accession>A0A1F8EHN8</accession>
<proteinExistence type="predicted"/>
<dbReference type="AlphaFoldDB" id="A0A1F8EHN8"/>
<sequence length="88" mass="10518">MPKFEKPPKYVYSFETDDGFPDLSQIFDRETHHLSKNFISTMARFPDKLRPEVMAKGEKHLWCKPCKEAIEAVREEYKEPEQQLLKEE</sequence>
<protein>
    <submittedName>
        <fullName evidence="1">Uncharacterized protein</fullName>
    </submittedName>
</protein>
<dbReference type="EMBL" id="MGJD01000041">
    <property type="protein sequence ID" value="OGM99578.1"/>
    <property type="molecule type" value="Genomic_DNA"/>
</dbReference>